<protein>
    <submittedName>
        <fullName evidence="4">Uncharacterized protein</fullName>
    </submittedName>
</protein>
<reference evidence="4" key="2">
    <citation type="submission" date="2023-06" db="EMBL/GenBank/DDBJ databases">
        <authorList>
            <consortium name="Lawrence Berkeley National Laboratory"/>
            <person name="Haridas S."/>
            <person name="Hensen N."/>
            <person name="Bonometti L."/>
            <person name="Westerberg I."/>
            <person name="Brannstrom I.O."/>
            <person name="Guillou S."/>
            <person name="Cros-Aarteil S."/>
            <person name="Calhoun S."/>
            <person name="Kuo A."/>
            <person name="Mondo S."/>
            <person name="Pangilinan J."/>
            <person name="Riley R."/>
            <person name="Labutti K."/>
            <person name="Andreopoulos B."/>
            <person name="Lipzen A."/>
            <person name="Chen C."/>
            <person name="Yanf M."/>
            <person name="Daum C."/>
            <person name="Ng V."/>
            <person name="Clum A."/>
            <person name="Steindorff A."/>
            <person name="Ohm R."/>
            <person name="Martin F."/>
            <person name="Silar P."/>
            <person name="Natvig D."/>
            <person name="Lalanne C."/>
            <person name="Gautier V."/>
            <person name="Ament-Velasquez S.L."/>
            <person name="Kruys A."/>
            <person name="Hutchinson M.I."/>
            <person name="Powell A.J."/>
            <person name="Barry K."/>
            <person name="Miller A.N."/>
            <person name="Grigoriev I.V."/>
            <person name="Debuchy R."/>
            <person name="Gladieux P."/>
            <person name="Thoren M.H."/>
            <person name="Johannesson H."/>
        </authorList>
    </citation>
    <scope>NUCLEOTIDE SEQUENCE</scope>
    <source>
        <strain evidence="4">CBS 314.62</strain>
    </source>
</reference>
<name>A0AAE0XIC0_9PEZI</name>
<proteinExistence type="predicted"/>
<evidence type="ECO:0000256" key="3">
    <source>
        <dbReference type="SAM" id="SignalP"/>
    </source>
</evidence>
<evidence type="ECO:0000313" key="5">
    <source>
        <dbReference type="Proteomes" id="UP001270362"/>
    </source>
</evidence>
<accession>A0AAE0XIC0</accession>
<feature type="compositionally biased region" description="Basic and acidic residues" evidence="1">
    <location>
        <begin position="113"/>
        <end position="131"/>
    </location>
</feature>
<keyword evidence="2" id="KW-0812">Transmembrane</keyword>
<feature type="chain" id="PRO_5042032485" evidence="3">
    <location>
        <begin position="20"/>
        <end position="214"/>
    </location>
</feature>
<reference evidence="4" key="1">
    <citation type="journal article" date="2023" name="Mol. Phylogenet. Evol.">
        <title>Genome-scale phylogeny and comparative genomics of the fungal order Sordariales.</title>
        <authorList>
            <person name="Hensen N."/>
            <person name="Bonometti L."/>
            <person name="Westerberg I."/>
            <person name="Brannstrom I.O."/>
            <person name="Guillou S."/>
            <person name="Cros-Aarteil S."/>
            <person name="Calhoun S."/>
            <person name="Haridas S."/>
            <person name="Kuo A."/>
            <person name="Mondo S."/>
            <person name="Pangilinan J."/>
            <person name="Riley R."/>
            <person name="LaButti K."/>
            <person name="Andreopoulos B."/>
            <person name="Lipzen A."/>
            <person name="Chen C."/>
            <person name="Yan M."/>
            <person name="Daum C."/>
            <person name="Ng V."/>
            <person name="Clum A."/>
            <person name="Steindorff A."/>
            <person name="Ohm R.A."/>
            <person name="Martin F."/>
            <person name="Silar P."/>
            <person name="Natvig D.O."/>
            <person name="Lalanne C."/>
            <person name="Gautier V."/>
            <person name="Ament-Velasquez S.L."/>
            <person name="Kruys A."/>
            <person name="Hutchinson M.I."/>
            <person name="Powell A.J."/>
            <person name="Barry K."/>
            <person name="Miller A.N."/>
            <person name="Grigoriev I.V."/>
            <person name="Debuchy R."/>
            <person name="Gladieux P."/>
            <person name="Hiltunen Thoren M."/>
            <person name="Johannesson H."/>
        </authorList>
    </citation>
    <scope>NUCLEOTIDE SEQUENCE</scope>
    <source>
        <strain evidence="4">CBS 314.62</strain>
    </source>
</reference>
<feature type="region of interest" description="Disordered" evidence="1">
    <location>
        <begin position="113"/>
        <end position="133"/>
    </location>
</feature>
<dbReference type="EMBL" id="JAULSO010000001">
    <property type="protein sequence ID" value="KAK3693756.1"/>
    <property type="molecule type" value="Genomic_DNA"/>
</dbReference>
<evidence type="ECO:0000256" key="1">
    <source>
        <dbReference type="SAM" id="MobiDB-lite"/>
    </source>
</evidence>
<gene>
    <name evidence="4" type="ORF">B0T22DRAFT_49813</name>
</gene>
<evidence type="ECO:0000313" key="4">
    <source>
        <dbReference type="EMBL" id="KAK3693756.1"/>
    </source>
</evidence>
<feature type="region of interest" description="Disordered" evidence="1">
    <location>
        <begin position="64"/>
        <end position="86"/>
    </location>
</feature>
<keyword evidence="2" id="KW-0472">Membrane</keyword>
<feature type="signal peptide" evidence="3">
    <location>
        <begin position="1"/>
        <end position="19"/>
    </location>
</feature>
<dbReference type="Proteomes" id="UP001270362">
    <property type="component" value="Unassembled WGS sequence"/>
</dbReference>
<feature type="transmembrane region" description="Helical" evidence="2">
    <location>
        <begin position="173"/>
        <end position="193"/>
    </location>
</feature>
<comment type="caution">
    <text evidence="4">The sequence shown here is derived from an EMBL/GenBank/DDBJ whole genome shotgun (WGS) entry which is preliminary data.</text>
</comment>
<keyword evidence="3" id="KW-0732">Signal</keyword>
<dbReference type="AlphaFoldDB" id="A0AAE0XIC0"/>
<sequence length="214" mass="23543">MKLLCRLYLGVILAPLGNCVPIPPSMVYHVEPVSNIPPYPPTMVPGPRPKHALPETIPDWADLEESASPSSQVPIDNMPFTPSAEAQPSAVLASPHPLETGYLLSLSKHRKGEFRPESASRSRWRDGKGHEDAEEPLSITEMDVTVAIPTTPRLGGASPCYPYARLSREHNDMLVILLVAAFLLVVVTVETWGSLSRRSHATRLPQPRSHQARR</sequence>
<keyword evidence="2" id="KW-1133">Transmembrane helix</keyword>
<organism evidence="4 5">
    <name type="scientific">Podospora appendiculata</name>
    <dbReference type="NCBI Taxonomy" id="314037"/>
    <lineage>
        <taxon>Eukaryota</taxon>
        <taxon>Fungi</taxon>
        <taxon>Dikarya</taxon>
        <taxon>Ascomycota</taxon>
        <taxon>Pezizomycotina</taxon>
        <taxon>Sordariomycetes</taxon>
        <taxon>Sordariomycetidae</taxon>
        <taxon>Sordariales</taxon>
        <taxon>Podosporaceae</taxon>
        <taxon>Podospora</taxon>
    </lineage>
</organism>
<evidence type="ECO:0000256" key="2">
    <source>
        <dbReference type="SAM" id="Phobius"/>
    </source>
</evidence>
<keyword evidence="5" id="KW-1185">Reference proteome</keyword>